<proteinExistence type="predicted"/>
<dbReference type="VEuPathDB" id="FungiDB:LEMA_uP018280.1"/>
<evidence type="ECO:0000313" key="1">
    <source>
        <dbReference type="EMBL" id="CBY00698.1"/>
    </source>
</evidence>
<keyword evidence="2" id="KW-1185">Reference proteome</keyword>
<organism evidence="2">
    <name type="scientific">Leptosphaeria maculans (strain JN3 / isolate v23.1.3 / race Av1-4-5-6-7-8)</name>
    <name type="common">Blackleg fungus</name>
    <name type="synonym">Phoma lingam</name>
    <dbReference type="NCBI Taxonomy" id="985895"/>
    <lineage>
        <taxon>Eukaryota</taxon>
        <taxon>Fungi</taxon>
        <taxon>Dikarya</taxon>
        <taxon>Ascomycota</taxon>
        <taxon>Pezizomycotina</taxon>
        <taxon>Dothideomycetes</taxon>
        <taxon>Pleosporomycetidae</taxon>
        <taxon>Pleosporales</taxon>
        <taxon>Pleosporineae</taxon>
        <taxon>Leptosphaeriaceae</taxon>
        <taxon>Plenodomus</taxon>
        <taxon>Plenodomus lingam/Leptosphaeria maculans species complex</taxon>
    </lineage>
</organism>
<reference evidence="2" key="1">
    <citation type="journal article" date="2011" name="Nat. Commun.">
        <title>Effector diversification within compartments of the Leptosphaeria maculans genome affected by Repeat-Induced Point mutations.</title>
        <authorList>
            <person name="Rouxel T."/>
            <person name="Grandaubert J."/>
            <person name="Hane J.K."/>
            <person name="Hoede C."/>
            <person name="van de Wouw A.P."/>
            <person name="Couloux A."/>
            <person name="Dominguez V."/>
            <person name="Anthouard V."/>
            <person name="Bally P."/>
            <person name="Bourras S."/>
            <person name="Cozijnsen A.J."/>
            <person name="Ciuffetti L.M."/>
            <person name="Degrave A."/>
            <person name="Dilmaghani A."/>
            <person name="Duret L."/>
            <person name="Fudal I."/>
            <person name="Goodwin S.B."/>
            <person name="Gout L."/>
            <person name="Glaser N."/>
            <person name="Linglin J."/>
            <person name="Kema G.H.J."/>
            <person name="Lapalu N."/>
            <person name="Lawrence C.B."/>
            <person name="May K."/>
            <person name="Meyer M."/>
            <person name="Ollivier B."/>
            <person name="Poulain J."/>
            <person name="Schoch C.L."/>
            <person name="Simon A."/>
            <person name="Spatafora J.W."/>
            <person name="Stachowiak A."/>
            <person name="Turgeon B.G."/>
            <person name="Tyler B.M."/>
            <person name="Vincent D."/>
            <person name="Weissenbach J."/>
            <person name="Amselem J."/>
            <person name="Quesneville H."/>
            <person name="Oliver R.P."/>
            <person name="Wincker P."/>
            <person name="Balesdent M.-H."/>
            <person name="Howlett B.J."/>
        </authorList>
    </citation>
    <scope>NUCLEOTIDE SEQUENCE [LARGE SCALE GENOMIC DNA]</scope>
    <source>
        <strain evidence="2">JN3 / isolate v23.1.3 / race Av1-4-5-6-7-8</strain>
    </source>
</reference>
<protein>
    <submittedName>
        <fullName evidence="1">Predicted protein</fullName>
    </submittedName>
</protein>
<gene>
    <name evidence="1" type="ORF">LEMA_uP018280.1</name>
</gene>
<sequence length="47" mass="5414">MLILAIGTKTIVTNRIKALLMEQQRHRRDKRRKASTYPVLVETCSSS</sequence>
<evidence type="ECO:0000313" key="2">
    <source>
        <dbReference type="Proteomes" id="UP000002668"/>
    </source>
</evidence>
<dbReference type="AlphaFoldDB" id="E5AAK7"/>
<accession>E5AAK7</accession>
<dbReference type="EMBL" id="FP929138">
    <property type="protein sequence ID" value="CBY00698.1"/>
    <property type="molecule type" value="Genomic_DNA"/>
</dbReference>
<dbReference type="HOGENOM" id="CLU_3175532_0_0_1"/>
<name>E5AAK7_LEPMJ</name>
<dbReference type="InParanoid" id="E5AAK7"/>
<dbReference type="Proteomes" id="UP000002668">
    <property type="component" value="Genome"/>
</dbReference>